<organism evidence="1 2">
    <name type="scientific">Streptomyces violaceusniger (strain Tu 4113)</name>
    <dbReference type="NCBI Taxonomy" id="653045"/>
    <lineage>
        <taxon>Bacteria</taxon>
        <taxon>Bacillati</taxon>
        <taxon>Actinomycetota</taxon>
        <taxon>Actinomycetes</taxon>
        <taxon>Kitasatosporales</taxon>
        <taxon>Streptomycetaceae</taxon>
        <taxon>Streptomyces</taxon>
        <taxon>Streptomyces violaceusniger group</taxon>
    </lineage>
</organism>
<dbReference type="Gene3D" id="1.10.10.60">
    <property type="entry name" value="Homeodomain-like"/>
    <property type="match status" value="1"/>
</dbReference>
<proteinExistence type="predicted"/>
<protein>
    <submittedName>
        <fullName evidence="1">Uncharacterized protein</fullName>
    </submittedName>
</protein>
<name>G2P9V4_STRV4</name>
<dbReference type="AlphaFoldDB" id="G2P9V4"/>
<reference evidence="1" key="1">
    <citation type="submission" date="2011-08" db="EMBL/GenBank/DDBJ databases">
        <title>Complete sequence of chromosome of Streptomyces violaceusniger Tu 4113.</title>
        <authorList>
            <consortium name="US DOE Joint Genome Institute"/>
            <person name="Lucas S."/>
            <person name="Han J."/>
            <person name="Lapidus A."/>
            <person name="Cheng J.-F."/>
            <person name="Goodwin L."/>
            <person name="Pitluck S."/>
            <person name="Peters L."/>
            <person name="Ivanova N."/>
            <person name="Daligault H."/>
            <person name="Detter J.C."/>
            <person name="Han C."/>
            <person name="Tapia R."/>
            <person name="Land M."/>
            <person name="Hauser L."/>
            <person name="Kyrpides N."/>
            <person name="Ivanova N."/>
            <person name="Pagani I."/>
            <person name="Hagen A."/>
            <person name="Katz L."/>
            <person name="Fiedler H.-P."/>
            <person name="Keasling J."/>
            <person name="Fortman J."/>
            <person name="Woyke T."/>
        </authorList>
    </citation>
    <scope>NUCLEOTIDE SEQUENCE [LARGE SCALE GENOMIC DNA]</scope>
    <source>
        <strain evidence="1">Tu 4113</strain>
    </source>
</reference>
<evidence type="ECO:0000313" key="2">
    <source>
        <dbReference type="Proteomes" id="UP000008703"/>
    </source>
</evidence>
<evidence type="ECO:0000313" key="1">
    <source>
        <dbReference type="EMBL" id="AEM80245.1"/>
    </source>
</evidence>
<keyword evidence="2" id="KW-1185">Reference proteome</keyword>
<sequence length="73" mass="8425">MTAACRVPAKWKPKKRQILKAYGDGLKVAVIREKFGLSYYMLYRILEAEGVALRSDEMSRRRTGALPCPRRPR</sequence>
<dbReference type="HOGENOM" id="CLU_2703458_0_0_11"/>
<dbReference type="EMBL" id="CP002994">
    <property type="protein sequence ID" value="AEM80245.1"/>
    <property type="molecule type" value="Genomic_DNA"/>
</dbReference>
<dbReference type="Proteomes" id="UP000008703">
    <property type="component" value="Chromosome"/>
</dbReference>
<gene>
    <name evidence="1" type="ORF">Strvi_0467</name>
</gene>
<accession>G2P9V4</accession>
<dbReference type="KEGG" id="svl:Strvi_0467"/>